<dbReference type="Proteomes" id="UP000606922">
    <property type="component" value="Unassembled WGS sequence"/>
</dbReference>
<proteinExistence type="predicted"/>
<name>A0A916WIF0_9MICO</name>
<evidence type="ECO:0000313" key="3">
    <source>
        <dbReference type="Proteomes" id="UP000606922"/>
    </source>
</evidence>
<keyword evidence="3" id="KW-1185">Reference proteome</keyword>
<dbReference type="AlphaFoldDB" id="A0A916WIF0"/>
<feature type="region of interest" description="Disordered" evidence="1">
    <location>
        <begin position="1"/>
        <end position="77"/>
    </location>
</feature>
<reference evidence="2" key="1">
    <citation type="journal article" date="2014" name="Int. J. Syst. Evol. Microbiol.">
        <title>Complete genome sequence of Corynebacterium casei LMG S-19264T (=DSM 44701T), isolated from a smear-ripened cheese.</title>
        <authorList>
            <consortium name="US DOE Joint Genome Institute (JGI-PGF)"/>
            <person name="Walter F."/>
            <person name="Albersmeier A."/>
            <person name="Kalinowski J."/>
            <person name="Ruckert C."/>
        </authorList>
    </citation>
    <scope>NUCLEOTIDE SEQUENCE</scope>
    <source>
        <strain evidence="2">CGMCC 1.12813</strain>
    </source>
</reference>
<accession>A0A916WIF0</accession>
<evidence type="ECO:0000313" key="2">
    <source>
        <dbReference type="EMBL" id="GGB03018.1"/>
    </source>
</evidence>
<organism evidence="2 3">
    <name type="scientific">Conyzicola nivalis</name>
    <dbReference type="NCBI Taxonomy" id="1477021"/>
    <lineage>
        <taxon>Bacteria</taxon>
        <taxon>Bacillati</taxon>
        <taxon>Actinomycetota</taxon>
        <taxon>Actinomycetes</taxon>
        <taxon>Micrococcales</taxon>
        <taxon>Microbacteriaceae</taxon>
        <taxon>Conyzicola</taxon>
    </lineage>
</organism>
<dbReference type="EMBL" id="BMGB01000001">
    <property type="protein sequence ID" value="GGB03018.1"/>
    <property type="molecule type" value="Genomic_DNA"/>
</dbReference>
<evidence type="ECO:0000256" key="1">
    <source>
        <dbReference type="SAM" id="MobiDB-lite"/>
    </source>
</evidence>
<reference evidence="2" key="2">
    <citation type="submission" date="2020-09" db="EMBL/GenBank/DDBJ databases">
        <authorList>
            <person name="Sun Q."/>
            <person name="Zhou Y."/>
        </authorList>
    </citation>
    <scope>NUCLEOTIDE SEQUENCE</scope>
    <source>
        <strain evidence="2">CGMCC 1.12813</strain>
    </source>
</reference>
<gene>
    <name evidence="2" type="ORF">GCM10010979_17060</name>
</gene>
<feature type="compositionally biased region" description="Basic and acidic residues" evidence="1">
    <location>
        <begin position="61"/>
        <end position="77"/>
    </location>
</feature>
<protein>
    <submittedName>
        <fullName evidence="2">Uncharacterized protein</fullName>
    </submittedName>
</protein>
<sequence length="77" mass="8573">MSTTDSFLPDPERRPSGAEQELEYEVEGDGPDVFIPDAAQADSADEEPEPLHPNPLFRTPHPGERLTADELERDVEN</sequence>
<dbReference type="RefSeq" id="WP_188510210.1">
    <property type="nucleotide sequence ID" value="NZ_BMGB01000001.1"/>
</dbReference>
<comment type="caution">
    <text evidence="2">The sequence shown here is derived from an EMBL/GenBank/DDBJ whole genome shotgun (WGS) entry which is preliminary data.</text>
</comment>
<feature type="compositionally biased region" description="Acidic residues" evidence="1">
    <location>
        <begin position="20"/>
        <end position="30"/>
    </location>
</feature>